<evidence type="ECO:0000313" key="3">
    <source>
        <dbReference type="Proteomes" id="UP000030182"/>
    </source>
</evidence>
<dbReference type="SUPFAM" id="SSF46689">
    <property type="entry name" value="Homeodomain-like"/>
    <property type="match status" value="1"/>
</dbReference>
<comment type="caution">
    <text evidence="2">The sequence shown here is derived from an EMBL/GenBank/DDBJ whole genome shotgun (WGS) entry which is preliminary data.</text>
</comment>
<feature type="compositionally biased region" description="Basic and acidic residues" evidence="1">
    <location>
        <begin position="18"/>
        <end position="29"/>
    </location>
</feature>
<dbReference type="RefSeq" id="WP_034373418.1">
    <property type="nucleotide sequence ID" value="NZ_KN323183.1"/>
</dbReference>
<evidence type="ECO:0000313" key="2">
    <source>
        <dbReference type="EMBL" id="KDS92717.1"/>
    </source>
</evidence>
<sequence length="140" mass="15863">MGLFSSHANELRKAHHHLSTEQARELRQEKGRRKRTTQPRLSDEKVGEIVKAYEAGKTVYELAAEYGCHRVTISAALKRQGVVLRRTSPTAEQIDEMVRLYESGLSLARVGEQFGVNASTVLAQLRKKNVRTRDVHGRVR</sequence>
<evidence type="ECO:0008006" key="4">
    <source>
        <dbReference type="Google" id="ProtNLM"/>
    </source>
</evidence>
<dbReference type="Gene3D" id="1.10.10.60">
    <property type="entry name" value="Homeodomain-like"/>
    <property type="match status" value="2"/>
</dbReference>
<protein>
    <recommendedName>
        <fullName evidence="4">Transposase IS30-like HTH domain-containing protein</fullName>
    </recommendedName>
</protein>
<organism evidence="2 3">
    <name type="scientific">Dermabacter hominis 1368</name>
    <dbReference type="NCBI Taxonomy" id="1450519"/>
    <lineage>
        <taxon>Bacteria</taxon>
        <taxon>Bacillati</taxon>
        <taxon>Actinomycetota</taxon>
        <taxon>Actinomycetes</taxon>
        <taxon>Micrococcales</taxon>
        <taxon>Dermabacteraceae</taxon>
        <taxon>Dermabacter</taxon>
    </lineage>
</organism>
<evidence type="ECO:0000256" key="1">
    <source>
        <dbReference type="SAM" id="MobiDB-lite"/>
    </source>
</evidence>
<proteinExistence type="predicted"/>
<reference evidence="2 3" key="1">
    <citation type="submission" date="2014-01" db="EMBL/GenBank/DDBJ databases">
        <title>Draft genome sequence of the multidrug-resistant clinical isolate Dermabacter hominis 1368.</title>
        <authorList>
            <person name="Albersmeier A."/>
            <person name="Bomholt C."/>
            <person name="Glaub A."/>
            <person name="Ruckert C."/>
            <person name="Soriano F."/>
            <person name="Fernandez-Natal I."/>
            <person name="Tauch A."/>
        </authorList>
    </citation>
    <scope>NUCLEOTIDE SEQUENCE [LARGE SCALE GENOMIC DNA]</scope>
    <source>
        <strain evidence="2 3">1368</strain>
    </source>
</reference>
<gene>
    <name evidence="2" type="ORF">DHOM_09315</name>
</gene>
<dbReference type="EMBL" id="JDRS01000016">
    <property type="protein sequence ID" value="KDS92717.1"/>
    <property type="molecule type" value="Genomic_DNA"/>
</dbReference>
<keyword evidence="3" id="KW-1185">Reference proteome</keyword>
<name>A0ABR4SJ36_9MICO</name>
<dbReference type="InterPro" id="IPR009057">
    <property type="entry name" value="Homeodomain-like_sf"/>
</dbReference>
<feature type="region of interest" description="Disordered" evidence="1">
    <location>
        <begin position="1"/>
        <end position="43"/>
    </location>
</feature>
<accession>A0ABR4SJ36</accession>
<dbReference type="Proteomes" id="UP000030182">
    <property type="component" value="Unassembled WGS sequence"/>
</dbReference>